<keyword evidence="7" id="KW-0677">Repeat</keyword>
<dbReference type="EC" id="1.1.5.3" evidence="4 13"/>
<proteinExistence type="inferred from homology"/>
<protein>
    <recommendedName>
        <fullName evidence="4 13">Glycerol-3-phosphate dehydrogenase</fullName>
        <ecNumber evidence="4 13">1.1.5.3</ecNumber>
    </recommendedName>
</protein>
<evidence type="ECO:0000256" key="7">
    <source>
        <dbReference type="ARBA" id="ARBA00022737"/>
    </source>
</evidence>
<dbReference type="GO" id="GO:0006072">
    <property type="term" value="P:glycerol-3-phosphate metabolic process"/>
    <property type="evidence" value="ECO:0007669"/>
    <property type="project" value="UniProtKB-UniRule"/>
</dbReference>
<keyword evidence="12" id="KW-0496">Mitochondrion</keyword>
<evidence type="ECO:0000256" key="8">
    <source>
        <dbReference type="ARBA" id="ARBA00022827"/>
    </source>
</evidence>
<dbReference type="PANTHER" id="PTHR11985">
    <property type="entry name" value="GLYCEROL-3-PHOSPHATE DEHYDROGENASE"/>
    <property type="match status" value="1"/>
</dbReference>
<dbReference type="HOGENOM" id="CLU_015740_3_1_1"/>
<dbReference type="PROSITE" id="PS00978">
    <property type="entry name" value="FAD_G3PDH_2"/>
    <property type="match status" value="1"/>
</dbReference>
<evidence type="ECO:0000256" key="6">
    <source>
        <dbReference type="ARBA" id="ARBA00022723"/>
    </source>
</evidence>
<comment type="subcellular location">
    <subcellularLocation>
        <location evidence="2">Mitochondrion</location>
    </subcellularLocation>
</comment>
<dbReference type="FunFam" id="1.10.8.870:FF:000001">
    <property type="entry name" value="Glycerol-3-phosphate dehydrogenase"/>
    <property type="match status" value="1"/>
</dbReference>
<dbReference type="Gene3D" id="3.30.9.10">
    <property type="entry name" value="D-Amino Acid Oxidase, subunit A, domain 2"/>
    <property type="match status" value="1"/>
</dbReference>
<evidence type="ECO:0000256" key="11">
    <source>
        <dbReference type="ARBA" id="ARBA00023002"/>
    </source>
</evidence>
<evidence type="ECO:0000256" key="9">
    <source>
        <dbReference type="ARBA" id="ARBA00022837"/>
    </source>
</evidence>
<evidence type="ECO:0000256" key="10">
    <source>
        <dbReference type="ARBA" id="ARBA00022946"/>
    </source>
</evidence>
<dbReference type="InterPro" id="IPR036188">
    <property type="entry name" value="FAD/NAD-bd_sf"/>
</dbReference>
<dbReference type="PRINTS" id="PR01001">
    <property type="entry name" value="FADG3PDH"/>
</dbReference>
<comment type="cofactor">
    <cofactor evidence="1 13">
        <name>FAD</name>
        <dbReference type="ChEBI" id="CHEBI:57692"/>
    </cofactor>
</comment>
<feature type="domain" description="FAD dependent oxidoreductase" evidence="14">
    <location>
        <begin position="21"/>
        <end position="385"/>
    </location>
</feature>
<comment type="catalytic activity">
    <reaction evidence="13">
        <text>a quinone + sn-glycerol 3-phosphate = dihydroxyacetone phosphate + a quinol</text>
        <dbReference type="Rhea" id="RHEA:18977"/>
        <dbReference type="ChEBI" id="CHEBI:24646"/>
        <dbReference type="ChEBI" id="CHEBI:57597"/>
        <dbReference type="ChEBI" id="CHEBI:57642"/>
        <dbReference type="ChEBI" id="CHEBI:132124"/>
        <dbReference type="EC" id="1.1.5.3"/>
    </reaction>
</comment>
<organism evidence="16 17">
    <name type="scientific">Phlebiopsis gigantea (strain 11061_1 CR5-6)</name>
    <name type="common">White-rot fungus</name>
    <name type="synonym">Peniophora gigantea</name>
    <dbReference type="NCBI Taxonomy" id="745531"/>
    <lineage>
        <taxon>Eukaryota</taxon>
        <taxon>Fungi</taxon>
        <taxon>Dikarya</taxon>
        <taxon>Basidiomycota</taxon>
        <taxon>Agaricomycotina</taxon>
        <taxon>Agaricomycetes</taxon>
        <taxon>Polyporales</taxon>
        <taxon>Phanerochaetaceae</taxon>
        <taxon>Phlebiopsis</taxon>
    </lineage>
</organism>
<dbReference type="GO" id="GO:0004368">
    <property type="term" value="F:glycerol-3-phosphate dehydrogenase (quinone) activity"/>
    <property type="evidence" value="ECO:0007669"/>
    <property type="project" value="UniProtKB-EC"/>
</dbReference>
<dbReference type="InterPro" id="IPR000447">
    <property type="entry name" value="G3P_DH_FAD-dep"/>
</dbReference>
<gene>
    <name evidence="16" type="ORF">PHLGIDRAFT_90548</name>
</gene>
<dbReference type="InterPro" id="IPR031656">
    <property type="entry name" value="DAO_C"/>
</dbReference>
<evidence type="ECO:0000256" key="12">
    <source>
        <dbReference type="ARBA" id="ARBA00023128"/>
    </source>
</evidence>
<dbReference type="PANTHER" id="PTHR11985:SF15">
    <property type="entry name" value="GLYCEROL-3-PHOSPHATE DEHYDROGENASE, MITOCHONDRIAL"/>
    <property type="match status" value="1"/>
</dbReference>
<dbReference type="Gene3D" id="1.10.8.870">
    <property type="entry name" value="Alpha-glycerophosphate oxidase, cap domain"/>
    <property type="match status" value="1"/>
</dbReference>
<comment type="similarity">
    <text evidence="3 13">Belongs to the FAD-dependent glycerol-3-phosphate dehydrogenase family.</text>
</comment>
<evidence type="ECO:0000256" key="5">
    <source>
        <dbReference type="ARBA" id="ARBA00022630"/>
    </source>
</evidence>
<evidence type="ECO:0000259" key="15">
    <source>
        <dbReference type="Pfam" id="PF16901"/>
    </source>
</evidence>
<sequence>MLNRLKASSKPTGEGFTEEFDLLVVGGGATGAGVALDAASRGLKVALVERDDFSSGTSSKSTKLVHGGVRYLQKAILELDYEQWKLVTEALHERRIFLQTAPYLSAMLPIMLPIYKYWQVPYYWVGCKLYDVLAGKENMESSYLMSKGKALEAFPMLKQDGLVGALVYYDGQHNDSRMNMALIMTAVQQGATVANYVEVTELHKDTGKLNGARVQDKLTGETWDIRAKGIINATGPFSDALLTMDNPAHEPIVQASAGIHITLPNYYSPRTMGLLDPATSDGRVIFFLPWQGNTIAGTTDSPAAVESEPKAQEDEIRWVLEEVRRYLSPDIKVRRGDVLSAWSGLRPLVRNPNAARTEGLVRNHMIHVSDSGLLTIAGGKWTTYRAMAEETVNEAIKVFKLEGRVRNGCVTEELRLIGSDGWSRNMFIGLIQRYGLESVIAKHLSDNYGDRAWTVCELAEPTGKAWPLHGVRLSEDYPFIDAEVRYAARNEYAQTAVDVIARRTRLSFLNAQAALAALPTVVDILAEELHWDKRRKQEEIERAIRFLASMGLAPGALERSYKEEPVTSLLNTLRTLVGLKPVTERRPVAEMVYSRSQFELGEIEELRQVFAGSAKASPTVSPAGSTSLPRVSTSDLFELVKALPGFEGMKTKDYAYVLEEAGFAKQQEVDFDEFVEICAELREVLLAPMTAAAKSERRRIPVEKSGGGV</sequence>
<dbReference type="Proteomes" id="UP000053257">
    <property type="component" value="Unassembled WGS sequence"/>
</dbReference>
<keyword evidence="17" id="KW-1185">Reference proteome</keyword>
<dbReference type="SUPFAM" id="SSF51905">
    <property type="entry name" value="FAD/NAD(P)-binding domain"/>
    <property type="match status" value="1"/>
</dbReference>
<keyword evidence="9" id="KW-0106">Calcium</keyword>
<dbReference type="STRING" id="745531.A0A0C3PK85"/>
<dbReference type="PROSITE" id="PS00977">
    <property type="entry name" value="FAD_G3PDH_1"/>
    <property type="match status" value="1"/>
</dbReference>
<name>A0A0C3PK85_PHLG1</name>
<keyword evidence="8" id="KW-0274">FAD</keyword>
<dbReference type="GO" id="GO:0005739">
    <property type="term" value="C:mitochondrion"/>
    <property type="evidence" value="ECO:0007669"/>
    <property type="project" value="UniProtKB-SubCell"/>
</dbReference>
<evidence type="ECO:0000256" key="4">
    <source>
        <dbReference type="ARBA" id="ARBA00013029"/>
    </source>
</evidence>
<dbReference type="Pfam" id="PF16901">
    <property type="entry name" value="DAO_C"/>
    <property type="match status" value="1"/>
</dbReference>
<evidence type="ECO:0000259" key="14">
    <source>
        <dbReference type="Pfam" id="PF01266"/>
    </source>
</evidence>
<evidence type="ECO:0000256" key="2">
    <source>
        <dbReference type="ARBA" id="ARBA00004173"/>
    </source>
</evidence>
<dbReference type="Gene3D" id="3.50.50.60">
    <property type="entry name" value="FAD/NAD(P)-binding domain"/>
    <property type="match status" value="1"/>
</dbReference>
<accession>A0A0C3PK85</accession>
<evidence type="ECO:0000256" key="1">
    <source>
        <dbReference type="ARBA" id="ARBA00001974"/>
    </source>
</evidence>
<keyword evidence="11 13" id="KW-0560">Oxidoreductase</keyword>
<reference evidence="16 17" key="1">
    <citation type="journal article" date="2014" name="PLoS Genet.">
        <title>Analysis of the Phlebiopsis gigantea genome, transcriptome and secretome provides insight into its pioneer colonization strategies of wood.</title>
        <authorList>
            <person name="Hori C."/>
            <person name="Ishida T."/>
            <person name="Igarashi K."/>
            <person name="Samejima M."/>
            <person name="Suzuki H."/>
            <person name="Master E."/>
            <person name="Ferreira P."/>
            <person name="Ruiz-Duenas F.J."/>
            <person name="Held B."/>
            <person name="Canessa P."/>
            <person name="Larrondo L.F."/>
            <person name="Schmoll M."/>
            <person name="Druzhinina I.S."/>
            <person name="Kubicek C.P."/>
            <person name="Gaskell J.A."/>
            <person name="Kersten P."/>
            <person name="St John F."/>
            <person name="Glasner J."/>
            <person name="Sabat G."/>
            <person name="Splinter BonDurant S."/>
            <person name="Syed K."/>
            <person name="Yadav J."/>
            <person name="Mgbeahuruike A.C."/>
            <person name="Kovalchuk A."/>
            <person name="Asiegbu F.O."/>
            <person name="Lackner G."/>
            <person name="Hoffmeister D."/>
            <person name="Rencoret J."/>
            <person name="Gutierrez A."/>
            <person name="Sun H."/>
            <person name="Lindquist E."/>
            <person name="Barry K."/>
            <person name="Riley R."/>
            <person name="Grigoriev I.V."/>
            <person name="Henrissat B."/>
            <person name="Kues U."/>
            <person name="Berka R.M."/>
            <person name="Martinez A.T."/>
            <person name="Covert S.F."/>
            <person name="Blanchette R.A."/>
            <person name="Cullen D."/>
        </authorList>
    </citation>
    <scope>NUCLEOTIDE SEQUENCE [LARGE SCALE GENOMIC DNA]</scope>
    <source>
        <strain evidence="16 17">11061_1 CR5-6</strain>
    </source>
</reference>
<dbReference type="InterPro" id="IPR038299">
    <property type="entry name" value="DAO_C_sf"/>
</dbReference>
<evidence type="ECO:0000256" key="13">
    <source>
        <dbReference type="RuleBase" id="RU361217"/>
    </source>
</evidence>
<evidence type="ECO:0000256" key="3">
    <source>
        <dbReference type="ARBA" id="ARBA00007330"/>
    </source>
</evidence>
<dbReference type="SUPFAM" id="SSF54373">
    <property type="entry name" value="FAD-linked reductases, C-terminal domain"/>
    <property type="match status" value="1"/>
</dbReference>
<dbReference type="GO" id="GO:0046872">
    <property type="term" value="F:metal ion binding"/>
    <property type="evidence" value="ECO:0007669"/>
    <property type="project" value="UniProtKB-KW"/>
</dbReference>
<keyword evidence="5 13" id="KW-0285">Flavoprotein</keyword>
<keyword evidence="6" id="KW-0479">Metal-binding</keyword>
<dbReference type="OrthoDB" id="264015at2759"/>
<keyword evidence="10" id="KW-0809">Transit peptide</keyword>
<evidence type="ECO:0000313" key="17">
    <source>
        <dbReference type="Proteomes" id="UP000053257"/>
    </source>
</evidence>
<dbReference type="Pfam" id="PF01266">
    <property type="entry name" value="DAO"/>
    <property type="match status" value="1"/>
</dbReference>
<dbReference type="EMBL" id="KN840512">
    <property type="protein sequence ID" value="KIP06683.1"/>
    <property type="molecule type" value="Genomic_DNA"/>
</dbReference>
<feature type="domain" description="Alpha-glycerophosphate oxidase C-terminal" evidence="15">
    <location>
        <begin position="409"/>
        <end position="536"/>
    </location>
</feature>
<dbReference type="InterPro" id="IPR006076">
    <property type="entry name" value="FAD-dep_OxRdtase"/>
</dbReference>
<evidence type="ECO:0000313" key="16">
    <source>
        <dbReference type="EMBL" id="KIP06683.1"/>
    </source>
</evidence>
<dbReference type="AlphaFoldDB" id="A0A0C3PK85"/>